<keyword evidence="2" id="KW-1185">Reference proteome</keyword>
<sequence>MRQRLRAATATLHDRLDDAMGKMPVGNDTAFARFLTIQYASRKFLDGALAVQKPAKIGIPPSQIDLLVRDLATLGSEPPQIDGYASLVSPAAALGAAWVLSGSSLGNRAMLAQRRKVGLDHADTFLSDPRMPAYFRTLVPLLADDFDTHEQNQMIDGAVMAFTVFLETLSDTELKEAA</sequence>
<dbReference type="OrthoDB" id="9149607at2"/>
<evidence type="ECO:0000313" key="2">
    <source>
        <dbReference type="Proteomes" id="UP000432727"/>
    </source>
</evidence>
<dbReference type="RefSeq" id="WP_160595562.1">
    <property type="nucleotide sequence ID" value="NZ_WTYI01000001.1"/>
</dbReference>
<dbReference type="Gene3D" id="1.20.910.10">
    <property type="entry name" value="Heme oxygenase-like"/>
    <property type="match status" value="1"/>
</dbReference>
<dbReference type="AlphaFoldDB" id="A0A6I4TKH6"/>
<evidence type="ECO:0000313" key="1">
    <source>
        <dbReference type="EMBL" id="MXO96465.1"/>
    </source>
</evidence>
<dbReference type="SUPFAM" id="SSF48613">
    <property type="entry name" value="Heme oxygenase-like"/>
    <property type="match status" value="1"/>
</dbReference>
<organism evidence="1 2">
    <name type="scientific">Qipengyuania aquimaris</name>
    <dbReference type="NCBI Taxonomy" id="255984"/>
    <lineage>
        <taxon>Bacteria</taxon>
        <taxon>Pseudomonadati</taxon>
        <taxon>Pseudomonadota</taxon>
        <taxon>Alphaproteobacteria</taxon>
        <taxon>Sphingomonadales</taxon>
        <taxon>Erythrobacteraceae</taxon>
        <taxon>Qipengyuania</taxon>
    </lineage>
</organism>
<dbReference type="CDD" id="cd19166">
    <property type="entry name" value="HemeO-bac"/>
    <property type="match status" value="1"/>
</dbReference>
<dbReference type="InterPro" id="IPR016084">
    <property type="entry name" value="Haem_Oase-like_multi-hlx"/>
</dbReference>
<accession>A0A6I4TKH6</accession>
<gene>
    <name evidence="1" type="ORF">GRI34_08570</name>
</gene>
<dbReference type="EMBL" id="WTYI01000001">
    <property type="protein sequence ID" value="MXO96465.1"/>
    <property type="molecule type" value="Genomic_DNA"/>
</dbReference>
<evidence type="ECO:0008006" key="3">
    <source>
        <dbReference type="Google" id="ProtNLM"/>
    </source>
</evidence>
<protein>
    <recommendedName>
        <fullName evidence="3">Heme oxygenase</fullName>
    </recommendedName>
</protein>
<comment type="caution">
    <text evidence="1">The sequence shown here is derived from an EMBL/GenBank/DDBJ whole genome shotgun (WGS) entry which is preliminary data.</text>
</comment>
<name>A0A6I4TKH6_9SPHN</name>
<reference evidence="1 2" key="1">
    <citation type="submission" date="2019-12" db="EMBL/GenBank/DDBJ databases">
        <title>Genomic-based taxomic classification of the family Erythrobacteraceae.</title>
        <authorList>
            <person name="Xu L."/>
        </authorList>
    </citation>
    <scope>NUCLEOTIDE SEQUENCE [LARGE SCALE GENOMIC DNA]</scope>
    <source>
        <strain evidence="1 2">JCM 12189</strain>
    </source>
</reference>
<proteinExistence type="predicted"/>
<dbReference type="Proteomes" id="UP000432727">
    <property type="component" value="Unassembled WGS sequence"/>
</dbReference>